<comment type="subcellular location">
    <subcellularLocation>
        <location evidence="1">Secreted</location>
    </subcellularLocation>
</comment>
<sequence length="213" mass="23375">MNSVCSLTILSLSFLLFVFITNLSLVFSNDNVEIVVDKNGIPLIPGTSYYISPANTGGRITLGKTVDSDCSFLVLQDDEKMIYGRQVKFSLSVGIIPASLIFTNTALDIEFVYKDSCVESSKWLIFVDNVNNNKSFVGIGGPENYPQGTQILNGKFNIKKSGSENAYKFGFCVKETPSCWDIGRYMSIGEEGGRRLSFNATEDFEAVFAAIAT</sequence>
<dbReference type="PANTHER" id="PTHR33107">
    <property type="entry name" value="KUNITZ TRYPSIN INHIBITOR 2"/>
    <property type="match status" value="1"/>
</dbReference>
<evidence type="ECO:0000313" key="8">
    <source>
        <dbReference type="EMBL" id="RHN52107.1"/>
    </source>
</evidence>
<dbReference type="GO" id="GO:0005576">
    <property type="term" value="C:extracellular region"/>
    <property type="evidence" value="ECO:0007669"/>
    <property type="project" value="UniProtKB-SubCell"/>
</dbReference>
<dbReference type="EMBL" id="CM001222">
    <property type="protein sequence ID" value="AES75803.1"/>
    <property type="molecule type" value="Genomic_DNA"/>
</dbReference>
<evidence type="ECO:0000256" key="2">
    <source>
        <dbReference type="ARBA" id="ARBA00022525"/>
    </source>
</evidence>
<dbReference type="Gramene" id="rna36730">
    <property type="protein sequence ID" value="RHN52107.1"/>
    <property type="gene ID" value="gene36730"/>
</dbReference>
<dbReference type="Pfam" id="PF00197">
    <property type="entry name" value="Kunitz_legume"/>
    <property type="match status" value="1"/>
</dbReference>
<dbReference type="AlphaFoldDB" id="G7KMV4"/>
<evidence type="ECO:0000256" key="5">
    <source>
        <dbReference type="ARBA" id="ARBA00023157"/>
    </source>
</evidence>
<dbReference type="Proteomes" id="UP000265566">
    <property type="component" value="Chromosome 6"/>
</dbReference>
<dbReference type="EMBL" id="PSQE01000006">
    <property type="protein sequence ID" value="RHN52107.1"/>
    <property type="molecule type" value="Genomic_DNA"/>
</dbReference>
<keyword evidence="6" id="KW-0732">Signal</keyword>
<dbReference type="SUPFAM" id="SSF50386">
    <property type="entry name" value="STI-like"/>
    <property type="match status" value="1"/>
</dbReference>
<dbReference type="EnsemblPlants" id="AES75803">
    <property type="protein sequence ID" value="AES75803"/>
    <property type="gene ID" value="MTR_6g059810"/>
</dbReference>
<gene>
    <name evidence="7" type="ordered locus">MTR_6g059810</name>
    <name evidence="8" type="ORF">MtrunA17_Chr6g0476791</name>
</gene>
<dbReference type="CDD" id="cd23377">
    <property type="entry name" value="beta-trefoil_STI_MP4-like"/>
    <property type="match status" value="1"/>
</dbReference>
<protein>
    <submittedName>
        <fullName evidence="7">Kunitz type trypsin inhibitor / Alpha-fucosidase</fullName>
    </submittedName>
</protein>
<keyword evidence="10" id="KW-1185">Reference proteome</keyword>
<reference evidence="9" key="3">
    <citation type="submission" date="2015-04" db="UniProtKB">
        <authorList>
            <consortium name="EnsemblPlants"/>
        </authorList>
    </citation>
    <scope>IDENTIFICATION</scope>
    <source>
        <strain evidence="9">cv. Jemalong A17</strain>
    </source>
</reference>
<feature type="signal peptide" evidence="6">
    <location>
        <begin position="1"/>
        <end position="28"/>
    </location>
</feature>
<evidence type="ECO:0000256" key="6">
    <source>
        <dbReference type="SAM" id="SignalP"/>
    </source>
</evidence>
<keyword evidence="4" id="KW-0722">Serine protease inhibitor</keyword>
<dbReference type="OrthoDB" id="1751999at2759"/>
<dbReference type="Gene3D" id="2.80.10.50">
    <property type="match status" value="1"/>
</dbReference>
<dbReference type="GO" id="GO:0004867">
    <property type="term" value="F:serine-type endopeptidase inhibitor activity"/>
    <property type="evidence" value="ECO:0007669"/>
    <property type="project" value="UniProtKB-KW"/>
</dbReference>
<dbReference type="InterPro" id="IPR002160">
    <property type="entry name" value="Prot_inh_Kunz-lg"/>
</dbReference>
<dbReference type="Proteomes" id="UP000002051">
    <property type="component" value="Chromosome 6"/>
</dbReference>
<evidence type="ECO:0000256" key="3">
    <source>
        <dbReference type="ARBA" id="ARBA00022690"/>
    </source>
</evidence>
<name>G7KMV4_MEDTR</name>
<reference evidence="7 10" key="2">
    <citation type="journal article" date="2014" name="BMC Genomics">
        <title>An improved genome release (version Mt4.0) for the model legume Medicago truncatula.</title>
        <authorList>
            <person name="Tang H."/>
            <person name="Krishnakumar V."/>
            <person name="Bidwell S."/>
            <person name="Rosen B."/>
            <person name="Chan A."/>
            <person name="Zhou S."/>
            <person name="Gentzbittel L."/>
            <person name="Childs K.L."/>
            <person name="Yandell M."/>
            <person name="Gundlach H."/>
            <person name="Mayer K.F."/>
            <person name="Schwartz D.C."/>
            <person name="Town C.D."/>
        </authorList>
    </citation>
    <scope>GENOME REANNOTATION</scope>
    <source>
        <strain evidence="9 10">cv. Jemalong A17</strain>
    </source>
</reference>
<reference evidence="8" key="4">
    <citation type="journal article" date="2018" name="Nat. Plants">
        <title>Whole-genome landscape of Medicago truncatula symbiotic genes.</title>
        <authorList>
            <person name="Pecrix Y."/>
            <person name="Gamas P."/>
            <person name="Carrere S."/>
        </authorList>
    </citation>
    <scope>NUCLEOTIDE SEQUENCE</scope>
    <source>
        <tissue evidence="8">Leaves</tissue>
    </source>
</reference>
<dbReference type="MEROPS" id="I03.025"/>
<dbReference type="PANTHER" id="PTHR33107:SF21">
    <property type="entry name" value="KUNITZ FAMILY TRYPSIN AND PROTEASE INHIBITOR PROTEIN"/>
    <property type="match status" value="1"/>
</dbReference>
<dbReference type="SMART" id="SM00452">
    <property type="entry name" value="STI"/>
    <property type="match status" value="1"/>
</dbReference>
<keyword evidence="5" id="KW-1015">Disulfide bond</keyword>
<evidence type="ECO:0000313" key="7">
    <source>
        <dbReference type="EMBL" id="AES75803.1"/>
    </source>
</evidence>
<dbReference type="HOGENOM" id="CLU_090145_1_1_1"/>
<dbReference type="InterPro" id="IPR011065">
    <property type="entry name" value="Kunitz_inhibitor_STI-like_sf"/>
</dbReference>
<keyword evidence="2" id="KW-0964">Secreted</keyword>
<organism evidence="7 10">
    <name type="scientific">Medicago truncatula</name>
    <name type="common">Barrel medic</name>
    <name type="synonym">Medicago tribuloides</name>
    <dbReference type="NCBI Taxonomy" id="3880"/>
    <lineage>
        <taxon>Eukaryota</taxon>
        <taxon>Viridiplantae</taxon>
        <taxon>Streptophyta</taxon>
        <taxon>Embryophyta</taxon>
        <taxon>Tracheophyta</taxon>
        <taxon>Spermatophyta</taxon>
        <taxon>Magnoliopsida</taxon>
        <taxon>eudicotyledons</taxon>
        <taxon>Gunneridae</taxon>
        <taxon>Pentapetalae</taxon>
        <taxon>rosids</taxon>
        <taxon>fabids</taxon>
        <taxon>Fabales</taxon>
        <taxon>Fabaceae</taxon>
        <taxon>Papilionoideae</taxon>
        <taxon>50 kb inversion clade</taxon>
        <taxon>NPAAA clade</taxon>
        <taxon>Hologalegina</taxon>
        <taxon>IRL clade</taxon>
        <taxon>Trifolieae</taxon>
        <taxon>Medicago</taxon>
    </lineage>
</organism>
<proteinExistence type="predicted"/>
<dbReference type="PaxDb" id="3880-AES75803"/>
<evidence type="ECO:0000313" key="9">
    <source>
        <dbReference type="EnsemblPlants" id="AES75803"/>
    </source>
</evidence>
<accession>G7KMV4</accession>
<keyword evidence="3" id="KW-0646">Protease inhibitor</keyword>
<dbReference type="OMA" id="RYMSIGE"/>
<evidence type="ECO:0000313" key="10">
    <source>
        <dbReference type="Proteomes" id="UP000002051"/>
    </source>
</evidence>
<evidence type="ECO:0000256" key="1">
    <source>
        <dbReference type="ARBA" id="ARBA00004613"/>
    </source>
</evidence>
<feature type="chain" id="PRO_5014573734" evidence="6">
    <location>
        <begin position="29"/>
        <end position="213"/>
    </location>
</feature>
<reference evidence="7 10" key="1">
    <citation type="journal article" date="2011" name="Nature">
        <title>The Medicago genome provides insight into the evolution of rhizobial symbioses.</title>
        <authorList>
            <person name="Young N.D."/>
            <person name="Debelle F."/>
            <person name="Oldroyd G.E."/>
            <person name="Geurts R."/>
            <person name="Cannon S.B."/>
            <person name="Udvardi M.K."/>
            <person name="Benedito V.A."/>
            <person name="Mayer K.F."/>
            <person name="Gouzy J."/>
            <person name="Schoof H."/>
            <person name="Van de Peer Y."/>
            <person name="Proost S."/>
            <person name="Cook D.R."/>
            <person name="Meyers B.C."/>
            <person name="Spannagl M."/>
            <person name="Cheung F."/>
            <person name="De Mita S."/>
            <person name="Krishnakumar V."/>
            <person name="Gundlach H."/>
            <person name="Zhou S."/>
            <person name="Mudge J."/>
            <person name="Bharti A.K."/>
            <person name="Murray J.D."/>
            <person name="Naoumkina M.A."/>
            <person name="Rosen B."/>
            <person name="Silverstein K.A."/>
            <person name="Tang H."/>
            <person name="Rombauts S."/>
            <person name="Zhao P.X."/>
            <person name="Zhou P."/>
            <person name="Barbe V."/>
            <person name="Bardou P."/>
            <person name="Bechner M."/>
            <person name="Bellec A."/>
            <person name="Berger A."/>
            <person name="Berges H."/>
            <person name="Bidwell S."/>
            <person name="Bisseling T."/>
            <person name="Choisne N."/>
            <person name="Couloux A."/>
            <person name="Denny R."/>
            <person name="Deshpande S."/>
            <person name="Dai X."/>
            <person name="Doyle J.J."/>
            <person name="Dudez A.M."/>
            <person name="Farmer A.D."/>
            <person name="Fouteau S."/>
            <person name="Franken C."/>
            <person name="Gibelin C."/>
            <person name="Gish J."/>
            <person name="Goldstein S."/>
            <person name="Gonzalez A.J."/>
            <person name="Green P.J."/>
            <person name="Hallab A."/>
            <person name="Hartog M."/>
            <person name="Hua A."/>
            <person name="Humphray S.J."/>
            <person name="Jeong D.H."/>
            <person name="Jing Y."/>
            <person name="Jocker A."/>
            <person name="Kenton S.M."/>
            <person name="Kim D.J."/>
            <person name="Klee K."/>
            <person name="Lai H."/>
            <person name="Lang C."/>
            <person name="Lin S."/>
            <person name="Macmil S.L."/>
            <person name="Magdelenat G."/>
            <person name="Matthews L."/>
            <person name="McCorrison J."/>
            <person name="Monaghan E.L."/>
            <person name="Mun J.H."/>
            <person name="Najar F.Z."/>
            <person name="Nicholson C."/>
            <person name="Noirot C."/>
            <person name="O'Bleness M."/>
            <person name="Paule C.R."/>
            <person name="Poulain J."/>
            <person name="Prion F."/>
            <person name="Qin B."/>
            <person name="Qu C."/>
            <person name="Retzel E.F."/>
            <person name="Riddle C."/>
            <person name="Sallet E."/>
            <person name="Samain S."/>
            <person name="Samson N."/>
            <person name="Sanders I."/>
            <person name="Saurat O."/>
            <person name="Scarpelli C."/>
            <person name="Schiex T."/>
            <person name="Segurens B."/>
            <person name="Severin A.J."/>
            <person name="Sherrier D.J."/>
            <person name="Shi R."/>
            <person name="Sims S."/>
            <person name="Singer S.R."/>
            <person name="Sinharoy S."/>
            <person name="Sterck L."/>
            <person name="Viollet A."/>
            <person name="Wang B.B."/>
            <person name="Wang K."/>
            <person name="Wang M."/>
            <person name="Wang X."/>
            <person name="Warfsmann J."/>
            <person name="Weissenbach J."/>
            <person name="White D.D."/>
            <person name="White J.D."/>
            <person name="Wiley G.B."/>
            <person name="Wincker P."/>
            <person name="Xing Y."/>
            <person name="Yang L."/>
            <person name="Yao Z."/>
            <person name="Ying F."/>
            <person name="Zhai J."/>
            <person name="Zhou L."/>
            <person name="Zuber A."/>
            <person name="Denarie J."/>
            <person name="Dixon R.A."/>
            <person name="May G.D."/>
            <person name="Schwartz D.C."/>
            <person name="Rogers J."/>
            <person name="Quetier F."/>
            <person name="Town C.D."/>
            <person name="Roe B.A."/>
        </authorList>
    </citation>
    <scope>NUCLEOTIDE SEQUENCE [LARGE SCALE GENOMIC DNA]</scope>
    <source>
        <strain evidence="7">A17</strain>
        <strain evidence="9 10">cv. Jemalong A17</strain>
    </source>
</reference>
<evidence type="ECO:0000256" key="4">
    <source>
        <dbReference type="ARBA" id="ARBA00022900"/>
    </source>
</evidence>